<dbReference type="WBParaSite" id="RSKR_0000764600.1">
    <property type="protein sequence ID" value="RSKR_0000764600.1"/>
    <property type="gene ID" value="RSKR_0000764600"/>
</dbReference>
<proteinExistence type="predicted"/>
<sequence length="489" mass="56689">MQRSLYGDIYEIQEAVYKQYRDLGLKIDPMDNSDGKQIPSTFINEYFQELSKEHGDIYTVFLPIPVVVLTSFEAIKEALVKKGDVFAGRPQLYPERFFQPNRNSGVIFSQKENWVSQRRITLHALRDFGMGKNLMEEKINASVNDMLEWVEKNRHTLINFHWPIQIAIANIINEIVFGFTTSYENSTQFQKVIGHLDESMRKIRADKRIFIYQYFTHNEWLINIFKKVMKIRGVEDQRLFLNAVQNKVNQVVKDWEKETEPMNFIHYYLNKIDTNGGDLNLTELHSIVADLMLAGMETTTSTCIWAVNLLGAYQDKQDKMRNEILRVIGSDVIITMKDKARLPYCSAAISEIQRYANILPLNVAHSTLEDTEIRGLKIPKGTMVFPQIYNVMKYDKEFVDADNFIPERFLNEDMTTINKSISEKLIPFSMGKRQCVGEGMAVMELFLIITRLVQKYKLAAPSGKEGPSLKRQFGSVMRPPYYDFEVTPV</sequence>
<protein>
    <submittedName>
        <fullName evidence="2">Unspecific monooxygenase</fullName>
    </submittedName>
</protein>
<reference evidence="2" key="1">
    <citation type="submission" date="2016-11" db="UniProtKB">
        <authorList>
            <consortium name="WormBaseParasite"/>
        </authorList>
    </citation>
    <scope>IDENTIFICATION</scope>
    <source>
        <strain evidence="2">KR3021</strain>
    </source>
</reference>
<dbReference type="Proteomes" id="UP000095286">
    <property type="component" value="Unplaced"/>
</dbReference>
<evidence type="ECO:0000313" key="2">
    <source>
        <dbReference type="WBParaSite" id="RSKR_0000764600.1"/>
    </source>
</evidence>
<organism evidence="1 2">
    <name type="scientific">Rhabditophanes sp. KR3021</name>
    <dbReference type="NCBI Taxonomy" id="114890"/>
    <lineage>
        <taxon>Eukaryota</taxon>
        <taxon>Metazoa</taxon>
        <taxon>Ecdysozoa</taxon>
        <taxon>Nematoda</taxon>
        <taxon>Chromadorea</taxon>
        <taxon>Rhabditida</taxon>
        <taxon>Tylenchina</taxon>
        <taxon>Panagrolaimomorpha</taxon>
        <taxon>Strongyloidoidea</taxon>
        <taxon>Alloionematidae</taxon>
        <taxon>Rhabditophanes</taxon>
    </lineage>
</organism>
<accession>A0AC35U5R3</accession>
<evidence type="ECO:0000313" key="1">
    <source>
        <dbReference type="Proteomes" id="UP000095286"/>
    </source>
</evidence>
<name>A0AC35U5R3_9BILA</name>